<dbReference type="OrthoDB" id="37830at2"/>
<feature type="transmembrane region" description="Helical" evidence="1">
    <location>
        <begin position="395"/>
        <end position="415"/>
    </location>
</feature>
<accession>B1Y568</accession>
<dbReference type="eggNOG" id="COG4267">
    <property type="taxonomic scope" value="Bacteria"/>
</dbReference>
<dbReference type="AlphaFoldDB" id="B1Y568"/>
<feature type="transmembrane region" description="Helical" evidence="1">
    <location>
        <begin position="273"/>
        <end position="293"/>
    </location>
</feature>
<keyword evidence="1 2" id="KW-0812">Transmembrane</keyword>
<dbReference type="Proteomes" id="UP000001693">
    <property type="component" value="Chromosome"/>
</dbReference>
<keyword evidence="3" id="KW-1185">Reference proteome</keyword>
<feature type="transmembrane region" description="Helical" evidence="1">
    <location>
        <begin position="421"/>
        <end position="441"/>
    </location>
</feature>
<dbReference type="STRING" id="395495.Lcho_0022"/>
<keyword evidence="1" id="KW-0472">Membrane</keyword>
<dbReference type="RefSeq" id="WP_012345060.1">
    <property type="nucleotide sequence ID" value="NC_010524.1"/>
</dbReference>
<reference evidence="2 3" key="1">
    <citation type="submission" date="2008-03" db="EMBL/GenBank/DDBJ databases">
        <title>Complete sequence of Leptothrix cholodnii SP-6.</title>
        <authorList>
            <consortium name="US DOE Joint Genome Institute"/>
            <person name="Copeland A."/>
            <person name="Lucas S."/>
            <person name="Lapidus A."/>
            <person name="Glavina del Rio T."/>
            <person name="Dalin E."/>
            <person name="Tice H."/>
            <person name="Bruce D."/>
            <person name="Goodwin L."/>
            <person name="Pitluck S."/>
            <person name="Chertkov O."/>
            <person name="Brettin T."/>
            <person name="Detter J.C."/>
            <person name="Han C."/>
            <person name="Kuske C.R."/>
            <person name="Schmutz J."/>
            <person name="Larimer F."/>
            <person name="Land M."/>
            <person name="Hauser L."/>
            <person name="Kyrpides N."/>
            <person name="Lykidis A."/>
            <person name="Emerson D."/>
            <person name="Richardson P."/>
        </authorList>
    </citation>
    <scope>NUCLEOTIDE SEQUENCE [LARGE SCALE GENOMIC DNA]</scope>
    <source>
        <strain evidence="3">ATCC 51168 / LMG 8142 / SP-6</strain>
    </source>
</reference>
<dbReference type="HOGENOM" id="CLU_043533_1_1_4"/>
<feature type="transmembrane region" description="Helical" evidence="1">
    <location>
        <begin position="21"/>
        <end position="45"/>
    </location>
</feature>
<dbReference type="Pfam" id="PF16933">
    <property type="entry name" value="PelG"/>
    <property type="match status" value="1"/>
</dbReference>
<dbReference type="InterPro" id="IPR031617">
    <property type="entry name" value="PelG"/>
</dbReference>
<sequence>MAGIGFELRRLLKRDSYAGLFQAYTYAGIISSGPWVLSIMAILFIGVLSGLVVSPAGQISEFQVAVTWLVMLSLILTGPIQLSFTRWIADRLFEHKDALIAPNFVGVLLVVVLASGVLGQALVPPLFPDQSNLFRATFSCALVVLSCIWVATIFLSGLKQYKTIVAMFALGYGLTVVAALALRHYGLEGLLMGFLIGQCVLLGGMLVLILRTLPSLRLIAFDFLRPGAMYVELVWVGLFFNLGVWADKLVFWFSPEVSESIIGPLRASVIYDLPSFLAYLSIIPGMAVFLVRIETDFVEYYDRFYNAVREGGSLDHIQHMRNQMVFTIRQGLYEILKIQGITVLLVIVAGPALLRLIGISPLYLPLLYLHVVAAGLQVVLLGVLNVFFYLDQRRVVLGLTAMLVVLNVGLTALSVQLGVLYFGYGVALAMMFTVLAAMLVLETKLRTLEFETFMMQ</sequence>
<gene>
    <name evidence="2" type="ordered locus">Lcho_0022</name>
</gene>
<proteinExistence type="predicted"/>
<feature type="transmembrane region" description="Helical" evidence="1">
    <location>
        <begin position="331"/>
        <end position="354"/>
    </location>
</feature>
<name>B1Y568_LEPCP</name>
<dbReference type="EMBL" id="CP001013">
    <property type="protein sequence ID" value="ACB32298.1"/>
    <property type="molecule type" value="Genomic_DNA"/>
</dbReference>
<feature type="transmembrane region" description="Helical" evidence="1">
    <location>
        <begin position="366"/>
        <end position="388"/>
    </location>
</feature>
<feature type="transmembrane region" description="Helical" evidence="1">
    <location>
        <begin position="191"/>
        <end position="210"/>
    </location>
</feature>
<protein>
    <submittedName>
        <fullName evidence="2">Putative transmembrane protein</fullName>
    </submittedName>
</protein>
<feature type="transmembrane region" description="Helical" evidence="1">
    <location>
        <begin position="230"/>
        <end position="253"/>
    </location>
</feature>
<feature type="transmembrane region" description="Helical" evidence="1">
    <location>
        <begin position="65"/>
        <end position="84"/>
    </location>
</feature>
<feature type="transmembrane region" description="Helical" evidence="1">
    <location>
        <begin position="104"/>
        <end position="127"/>
    </location>
</feature>
<organism evidence="2 3">
    <name type="scientific">Leptothrix cholodnii (strain ATCC 51168 / LMG 8142 / SP-6)</name>
    <name type="common">Leptothrix discophora (strain SP-6)</name>
    <dbReference type="NCBI Taxonomy" id="395495"/>
    <lineage>
        <taxon>Bacteria</taxon>
        <taxon>Pseudomonadati</taxon>
        <taxon>Pseudomonadota</taxon>
        <taxon>Betaproteobacteria</taxon>
        <taxon>Burkholderiales</taxon>
        <taxon>Sphaerotilaceae</taxon>
        <taxon>Leptothrix</taxon>
    </lineage>
</organism>
<feature type="transmembrane region" description="Helical" evidence="1">
    <location>
        <begin position="164"/>
        <end position="185"/>
    </location>
</feature>
<evidence type="ECO:0000313" key="2">
    <source>
        <dbReference type="EMBL" id="ACB32298.1"/>
    </source>
</evidence>
<evidence type="ECO:0000313" key="3">
    <source>
        <dbReference type="Proteomes" id="UP000001693"/>
    </source>
</evidence>
<feature type="transmembrane region" description="Helical" evidence="1">
    <location>
        <begin position="133"/>
        <end position="157"/>
    </location>
</feature>
<evidence type="ECO:0000256" key="1">
    <source>
        <dbReference type="SAM" id="Phobius"/>
    </source>
</evidence>
<keyword evidence="1" id="KW-1133">Transmembrane helix</keyword>
<dbReference type="KEGG" id="lch:Lcho_0022"/>